<evidence type="ECO:0000313" key="2">
    <source>
        <dbReference type="Proteomes" id="UP000617979"/>
    </source>
</evidence>
<gene>
    <name evidence="1" type="ORF">GCM10007416_03840</name>
</gene>
<evidence type="ECO:0000313" key="1">
    <source>
        <dbReference type="EMBL" id="GGA34286.1"/>
    </source>
</evidence>
<accession>A0ABQ1G0Y5</accession>
<dbReference type="Proteomes" id="UP000617979">
    <property type="component" value="Unassembled WGS sequence"/>
</dbReference>
<dbReference type="EMBL" id="BMEX01000001">
    <property type="protein sequence ID" value="GGA34286.1"/>
    <property type="molecule type" value="Genomic_DNA"/>
</dbReference>
<protein>
    <submittedName>
        <fullName evidence="1">Uncharacterized protein</fullName>
    </submittedName>
</protein>
<proteinExistence type="predicted"/>
<comment type="caution">
    <text evidence="1">The sequence shown here is derived from an EMBL/GenBank/DDBJ whole genome shotgun (WGS) entry which is preliminary data.</text>
</comment>
<organism evidence="1 2">
    <name type="scientific">Kroppenstedtia guangzhouensis</name>
    <dbReference type="NCBI Taxonomy" id="1274356"/>
    <lineage>
        <taxon>Bacteria</taxon>
        <taxon>Bacillati</taxon>
        <taxon>Bacillota</taxon>
        <taxon>Bacilli</taxon>
        <taxon>Bacillales</taxon>
        <taxon>Thermoactinomycetaceae</taxon>
        <taxon>Kroppenstedtia</taxon>
    </lineage>
</organism>
<name>A0ABQ1G0Y5_9BACL</name>
<dbReference type="RefSeq" id="WP_188429222.1">
    <property type="nucleotide sequence ID" value="NZ_BMEX01000001.1"/>
</dbReference>
<keyword evidence="2" id="KW-1185">Reference proteome</keyword>
<sequence>MGESRQVILEHHEKKKKFNIRPGRFLNLACHFFRVRVATIVLRPGDFVKVTCKGRTVIVFNSFRAFNRGTIHLRRGEFVTFIGAFRRERPR</sequence>
<reference evidence="2" key="1">
    <citation type="journal article" date="2019" name="Int. J. Syst. Evol. Microbiol.">
        <title>The Global Catalogue of Microorganisms (GCM) 10K type strain sequencing project: providing services to taxonomists for standard genome sequencing and annotation.</title>
        <authorList>
            <consortium name="The Broad Institute Genomics Platform"/>
            <consortium name="The Broad Institute Genome Sequencing Center for Infectious Disease"/>
            <person name="Wu L."/>
            <person name="Ma J."/>
        </authorList>
    </citation>
    <scope>NUCLEOTIDE SEQUENCE [LARGE SCALE GENOMIC DNA]</scope>
    <source>
        <strain evidence="2">CGMCC 1.12404</strain>
    </source>
</reference>